<dbReference type="PANTHER" id="PTHR45266:SF3">
    <property type="entry name" value="OXALOACETATE DECARBOXYLASE ALPHA CHAIN"/>
    <property type="match status" value="1"/>
</dbReference>
<evidence type="ECO:0000259" key="3">
    <source>
        <dbReference type="PROSITE" id="PS50968"/>
    </source>
</evidence>
<evidence type="ECO:0000313" key="5">
    <source>
        <dbReference type="Proteomes" id="UP000278983"/>
    </source>
</evidence>
<name>A0A3S0P9L0_9BACT</name>
<dbReference type="CDD" id="cd06850">
    <property type="entry name" value="biotinyl_domain"/>
    <property type="match status" value="1"/>
</dbReference>
<dbReference type="InterPro" id="IPR001882">
    <property type="entry name" value="Biotin_BS"/>
</dbReference>
<dbReference type="InterPro" id="IPR011053">
    <property type="entry name" value="Single_hybrid_motif"/>
</dbReference>
<dbReference type="OrthoDB" id="9812676at2"/>
<dbReference type="InterPro" id="IPR000089">
    <property type="entry name" value="Biotin_lipoyl"/>
</dbReference>
<dbReference type="SUPFAM" id="SSF51230">
    <property type="entry name" value="Single hybrid motif"/>
    <property type="match status" value="1"/>
</dbReference>
<dbReference type="PROSITE" id="PS50968">
    <property type="entry name" value="BIOTINYL_LIPOYL"/>
    <property type="match status" value="1"/>
</dbReference>
<dbReference type="RefSeq" id="WP_126677748.1">
    <property type="nucleotide sequence ID" value="NZ_RYYU01000001.1"/>
</dbReference>
<dbReference type="Gene3D" id="2.40.50.100">
    <property type="match status" value="1"/>
</dbReference>
<feature type="region of interest" description="Disordered" evidence="2">
    <location>
        <begin position="42"/>
        <end position="86"/>
    </location>
</feature>
<protein>
    <submittedName>
        <fullName evidence="4">Acetyl-CoA carboxylase biotin carboxyl carrier protein subunit</fullName>
    </submittedName>
</protein>
<feature type="domain" description="Lipoyl-binding" evidence="3">
    <location>
        <begin position="70"/>
        <end position="149"/>
    </location>
</feature>
<accession>A0A3S0P9L0</accession>
<dbReference type="AlphaFoldDB" id="A0A3S0P9L0"/>
<dbReference type="PROSITE" id="PS00188">
    <property type="entry name" value="BIOTIN"/>
    <property type="match status" value="1"/>
</dbReference>
<dbReference type="EMBL" id="RYYU01000001">
    <property type="protein sequence ID" value="RUL58652.1"/>
    <property type="molecule type" value="Genomic_DNA"/>
</dbReference>
<evidence type="ECO:0000256" key="1">
    <source>
        <dbReference type="ARBA" id="ARBA00023267"/>
    </source>
</evidence>
<evidence type="ECO:0000313" key="4">
    <source>
        <dbReference type="EMBL" id="RUL58652.1"/>
    </source>
</evidence>
<proteinExistence type="predicted"/>
<reference evidence="4 5" key="1">
    <citation type="submission" date="2018-12" db="EMBL/GenBank/DDBJ databases">
        <title>Genome sequencing of Prevotella sp. KCOM 3155 (= JS262).</title>
        <authorList>
            <person name="Kook J.-K."/>
            <person name="Park S.-N."/>
            <person name="Lim Y.K."/>
        </authorList>
    </citation>
    <scope>NUCLEOTIDE SEQUENCE [LARGE SCALE GENOMIC DNA]</scope>
    <source>
        <strain evidence="4 5">KCOM 3155</strain>
    </source>
</reference>
<feature type="compositionally biased region" description="Basic and acidic residues" evidence="2">
    <location>
        <begin position="66"/>
        <end position="76"/>
    </location>
</feature>
<dbReference type="InterPro" id="IPR050709">
    <property type="entry name" value="Biotin_Carboxyl_Carrier/Decarb"/>
</dbReference>
<comment type="caution">
    <text evidence="4">The sequence shown here is derived from an EMBL/GenBank/DDBJ whole genome shotgun (WGS) entry which is preliminary data.</text>
</comment>
<keyword evidence="5" id="KW-1185">Reference proteome</keyword>
<feature type="compositionally biased region" description="Basic and acidic residues" evidence="2">
    <location>
        <begin position="42"/>
        <end position="58"/>
    </location>
</feature>
<dbReference type="Pfam" id="PF00364">
    <property type="entry name" value="Biotin_lipoyl"/>
    <property type="match status" value="1"/>
</dbReference>
<organism evidence="4 5">
    <name type="scientific">Prevotella koreensis</name>
    <dbReference type="NCBI Taxonomy" id="2490854"/>
    <lineage>
        <taxon>Bacteria</taxon>
        <taxon>Pseudomonadati</taxon>
        <taxon>Bacteroidota</taxon>
        <taxon>Bacteroidia</taxon>
        <taxon>Bacteroidales</taxon>
        <taxon>Prevotellaceae</taxon>
        <taxon>Prevotella</taxon>
    </lineage>
</organism>
<sequence>MGNYQYKVNGIEYNVEIQDIENNIAYVSVNGKQFEIEMPETIKTHSKPNKEVTQKESKPATVTRKQTPEPKQESKPASKGMKVTAPLPGTITEVKVTVGQAVKEGDTVVVLEAMKMQNNIEAETNGTITEIHVSDGDTVMEGKPLVTIG</sequence>
<dbReference type="FunFam" id="2.40.50.100:FF:000003">
    <property type="entry name" value="Acetyl-CoA carboxylase biotin carboxyl carrier protein"/>
    <property type="match status" value="1"/>
</dbReference>
<gene>
    <name evidence="4" type="ORF">EHV08_01935</name>
</gene>
<evidence type="ECO:0000256" key="2">
    <source>
        <dbReference type="SAM" id="MobiDB-lite"/>
    </source>
</evidence>
<dbReference type="Proteomes" id="UP000278983">
    <property type="component" value="Unassembled WGS sequence"/>
</dbReference>
<dbReference type="PANTHER" id="PTHR45266">
    <property type="entry name" value="OXALOACETATE DECARBOXYLASE ALPHA CHAIN"/>
    <property type="match status" value="1"/>
</dbReference>
<keyword evidence="1" id="KW-0092">Biotin</keyword>